<comment type="subcellular location">
    <subcellularLocation>
        <location evidence="1">Membrane</location>
        <topology evidence="1">Single-pass type I membrane protein</topology>
    </subcellularLocation>
</comment>
<name>A0A7J6BXG2_9TELE</name>
<evidence type="ECO:0000313" key="14">
    <source>
        <dbReference type="EMBL" id="KAF4099025.1"/>
    </source>
</evidence>
<dbReference type="GO" id="GO:0046642">
    <property type="term" value="P:negative regulation of alpha-beta T cell proliferation"/>
    <property type="evidence" value="ECO:0007669"/>
    <property type="project" value="TreeGrafter"/>
</dbReference>
<feature type="domain" description="TNFR-Cys" evidence="13">
    <location>
        <begin position="47"/>
        <end position="81"/>
    </location>
</feature>
<protein>
    <recommendedName>
        <fullName evidence="13">TNFR-Cys domain-containing protein</fullName>
    </recommendedName>
</protein>
<organism evidence="14 15">
    <name type="scientific">Onychostoma macrolepis</name>
    <dbReference type="NCBI Taxonomy" id="369639"/>
    <lineage>
        <taxon>Eukaryota</taxon>
        <taxon>Metazoa</taxon>
        <taxon>Chordata</taxon>
        <taxon>Craniata</taxon>
        <taxon>Vertebrata</taxon>
        <taxon>Euteleostomi</taxon>
        <taxon>Actinopterygii</taxon>
        <taxon>Neopterygii</taxon>
        <taxon>Teleostei</taxon>
        <taxon>Ostariophysi</taxon>
        <taxon>Cypriniformes</taxon>
        <taxon>Cyprinidae</taxon>
        <taxon>Acrossocheilinae</taxon>
        <taxon>Onychostoma</taxon>
    </lineage>
</organism>
<dbReference type="PANTHER" id="PTHR46838">
    <property type="entry name" value="TUMOR NECROSIS FACTOR RECEPTOR SUPERFAMILY MEMBER 14"/>
    <property type="match status" value="1"/>
</dbReference>
<dbReference type="GO" id="GO:0009897">
    <property type="term" value="C:external side of plasma membrane"/>
    <property type="evidence" value="ECO:0007669"/>
    <property type="project" value="TreeGrafter"/>
</dbReference>
<evidence type="ECO:0000256" key="11">
    <source>
        <dbReference type="ARBA" id="ARBA00023180"/>
    </source>
</evidence>
<keyword evidence="6" id="KW-0677">Repeat</keyword>
<keyword evidence="4" id="KW-0812">Transmembrane</keyword>
<dbReference type="SUPFAM" id="SSF57586">
    <property type="entry name" value="TNF receptor-like"/>
    <property type="match status" value="3"/>
</dbReference>
<evidence type="ECO:0000256" key="12">
    <source>
        <dbReference type="PROSITE-ProRule" id="PRU00206"/>
    </source>
</evidence>
<dbReference type="GO" id="GO:0050830">
    <property type="term" value="P:defense response to Gram-positive bacterium"/>
    <property type="evidence" value="ECO:0007669"/>
    <property type="project" value="TreeGrafter"/>
</dbReference>
<evidence type="ECO:0000256" key="9">
    <source>
        <dbReference type="ARBA" id="ARBA00023157"/>
    </source>
</evidence>
<keyword evidence="8" id="KW-0472">Membrane</keyword>
<evidence type="ECO:0000256" key="3">
    <source>
        <dbReference type="ARBA" id="ARBA00022581"/>
    </source>
</evidence>
<evidence type="ECO:0000256" key="5">
    <source>
        <dbReference type="ARBA" id="ARBA00022729"/>
    </source>
</evidence>
<evidence type="ECO:0000256" key="1">
    <source>
        <dbReference type="ARBA" id="ARBA00004479"/>
    </source>
</evidence>
<dbReference type="PANTHER" id="PTHR46838:SF1">
    <property type="entry name" value="TUMOR NECROSIS FACTOR RECEPTOR SUPERFAMILY MEMBER 14"/>
    <property type="match status" value="1"/>
</dbReference>
<dbReference type="Gene3D" id="2.10.50.10">
    <property type="entry name" value="Tumor Necrosis Factor Receptor, subunit A, domain 2"/>
    <property type="match status" value="3"/>
</dbReference>
<evidence type="ECO:0000256" key="2">
    <source>
        <dbReference type="ARBA" id="ARBA00022553"/>
    </source>
</evidence>
<dbReference type="AlphaFoldDB" id="A0A7J6BXG2"/>
<keyword evidence="10" id="KW-0675">Receptor</keyword>
<dbReference type="GO" id="GO:0050829">
    <property type="term" value="P:defense response to Gram-negative bacterium"/>
    <property type="evidence" value="ECO:0007669"/>
    <property type="project" value="TreeGrafter"/>
</dbReference>
<dbReference type="SMART" id="SM00208">
    <property type="entry name" value="TNFR"/>
    <property type="match status" value="4"/>
</dbReference>
<feature type="disulfide bond" evidence="12">
    <location>
        <begin position="60"/>
        <end position="73"/>
    </location>
</feature>
<keyword evidence="7" id="KW-1133">Transmembrane helix</keyword>
<dbReference type="InterPro" id="IPR001368">
    <property type="entry name" value="TNFR/NGFR_Cys_rich_reg"/>
</dbReference>
<evidence type="ECO:0000256" key="8">
    <source>
        <dbReference type="ARBA" id="ARBA00023136"/>
    </source>
</evidence>
<dbReference type="Pfam" id="PF00020">
    <property type="entry name" value="TNFR_c6"/>
    <property type="match status" value="2"/>
</dbReference>
<gene>
    <name evidence="14" type="ORF">G5714_021055</name>
</gene>
<feature type="repeat" description="TNFR-Cys" evidence="12">
    <location>
        <begin position="83"/>
        <end position="125"/>
    </location>
</feature>
<dbReference type="FunFam" id="2.10.50.10:FF:000009">
    <property type="entry name" value="Tumor necrosis factor receptor superfamily member 14"/>
    <property type="match status" value="1"/>
</dbReference>
<keyword evidence="5" id="KW-0732">Signal</keyword>
<evidence type="ECO:0000256" key="7">
    <source>
        <dbReference type="ARBA" id="ARBA00022989"/>
    </source>
</evidence>
<evidence type="ECO:0000256" key="6">
    <source>
        <dbReference type="ARBA" id="ARBA00022737"/>
    </source>
</evidence>
<keyword evidence="11" id="KW-0325">Glycoprotein</keyword>
<dbReference type="GO" id="GO:2000406">
    <property type="term" value="P:positive regulation of T cell migration"/>
    <property type="evidence" value="ECO:0007669"/>
    <property type="project" value="TreeGrafter"/>
</dbReference>
<feature type="disulfide bond" evidence="12">
    <location>
        <begin position="63"/>
        <end position="81"/>
    </location>
</feature>
<dbReference type="EMBL" id="JAAMOB010000021">
    <property type="protein sequence ID" value="KAF4099025.1"/>
    <property type="molecule type" value="Genomic_DNA"/>
</dbReference>
<keyword evidence="15" id="KW-1185">Reference proteome</keyword>
<feature type="disulfide bond" evidence="12">
    <location>
        <begin position="84"/>
        <end position="99"/>
    </location>
</feature>
<reference evidence="14 15" key="1">
    <citation type="submission" date="2020-04" db="EMBL/GenBank/DDBJ databases">
        <title>Chromosome-level genome assembly of a cyprinid fish Onychostoma macrolepis by integration of Nanopore Sequencing, Bionano and Hi-C technology.</title>
        <authorList>
            <person name="Wang D."/>
        </authorList>
    </citation>
    <scope>NUCLEOTIDE SEQUENCE [LARGE SCALE GENOMIC DNA]</scope>
    <source>
        <strain evidence="14">SWU-2019</strain>
        <tissue evidence="14">Muscle</tissue>
    </source>
</reference>
<feature type="domain" description="TNFR-Cys" evidence="13">
    <location>
        <begin position="83"/>
        <end position="125"/>
    </location>
</feature>
<dbReference type="FunFam" id="2.10.50.10:FF:000007">
    <property type="entry name" value="TNF receptor superfamily member 14"/>
    <property type="match status" value="1"/>
</dbReference>
<accession>A0A7J6BXG2</accession>
<dbReference type="CDD" id="cd13405">
    <property type="entry name" value="TNFRSF14_teleost"/>
    <property type="match status" value="1"/>
</dbReference>
<keyword evidence="2" id="KW-0597">Phosphoprotein</keyword>
<dbReference type="GO" id="GO:0002720">
    <property type="term" value="P:positive regulation of cytokine production involved in immune response"/>
    <property type="evidence" value="ECO:0007669"/>
    <property type="project" value="TreeGrafter"/>
</dbReference>
<evidence type="ECO:0000313" key="15">
    <source>
        <dbReference type="Proteomes" id="UP000579812"/>
    </source>
</evidence>
<comment type="caution">
    <text evidence="14">The sequence shown here is derived from an EMBL/GenBank/DDBJ whole genome shotgun (WGS) entry which is preliminary data.</text>
</comment>
<evidence type="ECO:0000256" key="10">
    <source>
        <dbReference type="ARBA" id="ARBA00023170"/>
    </source>
</evidence>
<sequence>MSSMKQKAQKSHHRTRDDLFSSQMCIFYNLPKLLPLFYVNIVLCVAACTNGEYEVNGECCPMCDPGKRVYRHCDEYTSTTCDSCPVMTFTDAPNGFTECLHCSVCDPSNGLRVKQVCTLISDTVCEPLPGYYCVDLLSNCKKAMKHSSCSPGQYINQNGTEFRDTVCDVCPGGSYSDGTFCKLHTNCESLDKLTIKEGTDTTDAECSVHGVLQDCGQESQAII</sequence>
<keyword evidence="9 12" id="KW-1015">Disulfide bond</keyword>
<proteinExistence type="predicted"/>
<evidence type="ECO:0000259" key="13">
    <source>
        <dbReference type="PROSITE" id="PS50050"/>
    </source>
</evidence>
<dbReference type="PROSITE" id="PS00652">
    <property type="entry name" value="TNFR_NGFR_1"/>
    <property type="match status" value="2"/>
</dbReference>
<dbReference type="PROSITE" id="PS50050">
    <property type="entry name" value="TNFR_NGFR_2"/>
    <property type="match status" value="2"/>
</dbReference>
<evidence type="ECO:0000256" key="4">
    <source>
        <dbReference type="ARBA" id="ARBA00022692"/>
    </source>
</evidence>
<dbReference type="Proteomes" id="UP000579812">
    <property type="component" value="Unassembled WGS sequence"/>
</dbReference>
<keyword evidence="3" id="KW-0945">Host-virus interaction</keyword>
<comment type="caution">
    <text evidence="12">Lacks conserved residue(s) required for the propagation of feature annotation.</text>
</comment>
<feature type="repeat" description="TNFR-Cys" evidence="12">
    <location>
        <begin position="47"/>
        <end position="81"/>
    </location>
</feature>